<dbReference type="PANTHER" id="PTHR36304:SF4">
    <property type="entry name" value="DUF4388 DOMAIN-CONTAINING PROTEIN"/>
    <property type="match status" value="1"/>
</dbReference>
<dbReference type="PANTHER" id="PTHR36304">
    <property type="entry name" value="DOMAIN GTPASE-ACTIVATING PROTEIN, PUTATIVE-RELATED-RELATED"/>
    <property type="match status" value="1"/>
</dbReference>
<dbReference type="Proteomes" id="UP000886069">
    <property type="component" value="Unassembled WGS sequence"/>
</dbReference>
<gene>
    <name evidence="2" type="ORF">ENO08_03875</name>
</gene>
<reference evidence="2" key="1">
    <citation type="journal article" date="2020" name="mSystems">
        <title>Genome- and Community-Level Interaction Insights into Carbon Utilization and Element Cycling Functions of Hydrothermarchaeota in Hydrothermal Sediment.</title>
        <authorList>
            <person name="Zhou Z."/>
            <person name="Liu Y."/>
            <person name="Xu W."/>
            <person name="Pan J."/>
            <person name="Luo Z.H."/>
            <person name="Li M."/>
        </authorList>
    </citation>
    <scope>NUCLEOTIDE SEQUENCE [LARGE SCALE GENOMIC DNA]</scope>
    <source>
        <strain evidence="2">SpSt-1233</strain>
    </source>
</reference>
<dbReference type="InterPro" id="IPR037257">
    <property type="entry name" value="T2SS_E_N_sf"/>
</dbReference>
<sequence>MALEGNAKDFGLSEIFQLIAIQKKSGMLSVSGEENLAIFFQDGLIVSTRDRRAKSRDPLKDYLLRYGFIGRDEMNKLQQIQARSGLDLTDILLQEKYFSEDELSTIFTEQIYETVQEVLSWPKSYYKFVTGSGVLVGVPTFTLLKVEGLLMESMRRIDELPEMQRIFPSGDIVVRRLPAPQGSSVRLEKNEEVVYNMLSEETSISDLVSHSRMARFNTYEALKNLMEKDLLEITKDTSPVAEEVEEEVLEKKARSGKKFAPTLAVVLTLIACFFAGEYAVPAILPPGWTAEAFSSDLRPAASSGGGMLSADLDEFRLRRLEATVSEGLEEYYAVKGTYPFTLEVLAVRKFITRDTISRVHQAGIVYRMGETGQDYSLARE</sequence>
<dbReference type="EMBL" id="DSEC01000272">
    <property type="protein sequence ID" value="HER43578.1"/>
    <property type="molecule type" value="Genomic_DNA"/>
</dbReference>
<feature type="domain" description="PatA-like N-terminal" evidence="1">
    <location>
        <begin position="4"/>
        <end position="159"/>
    </location>
</feature>
<comment type="caution">
    <text evidence="2">The sequence shown here is derived from an EMBL/GenBank/DDBJ whole genome shotgun (WGS) entry which is preliminary data.</text>
</comment>
<dbReference type="InterPro" id="IPR025497">
    <property type="entry name" value="PatA-like_N"/>
</dbReference>
<name>A0A7V2F3K6_UNCEI</name>
<dbReference type="SUPFAM" id="SSF160246">
    <property type="entry name" value="EspE N-terminal domain-like"/>
    <property type="match status" value="1"/>
</dbReference>
<dbReference type="Pfam" id="PF14332">
    <property type="entry name" value="DUF4388"/>
    <property type="match status" value="1"/>
</dbReference>
<dbReference type="AlphaFoldDB" id="A0A7V2F3K6"/>
<organism evidence="2">
    <name type="scientific">Eiseniibacteriota bacterium</name>
    <dbReference type="NCBI Taxonomy" id="2212470"/>
    <lineage>
        <taxon>Bacteria</taxon>
        <taxon>Candidatus Eiseniibacteriota</taxon>
    </lineage>
</organism>
<evidence type="ECO:0000313" key="2">
    <source>
        <dbReference type="EMBL" id="HER43578.1"/>
    </source>
</evidence>
<accession>A0A7V2F3K6</accession>
<proteinExistence type="predicted"/>
<evidence type="ECO:0000259" key="1">
    <source>
        <dbReference type="Pfam" id="PF14332"/>
    </source>
</evidence>
<protein>
    <submittedName>
        <fullName evidence="2">DUF4388 domain-containing protein</fullName>
    </submittedName>
</protein>